<evidence type="ECO:0008006" key="5">
    <source>
        <dbReference type="Google" id="ProtNLM"/>
    </source>
</evidence>
<accession>A0A833W0E7</accession>
<keyword evidence="4" id="KW-1185">Reference proteome</keyword>
<dbReference type="Gene3D" id="1.25.40.10">
    <property type="entry name" value="Tetratricopeptide repeat domain"/>
    <property type="match status" value="2"/>
</dbReference>
<evidence type="ECO:0000313" key="3">
    <source>
        <dbReference type="EMBL" id="KAF3420192.1"/>
    </source>
</evidence>
<feature type="repeat" description="PPR" evidence="2">
    <location>
        <begin position="164"/>
        <end position="198"/>
    </location>
</feature>
<proteinExistence type="predicted"/>
<sequence length="621" mass="73139">MFFFKPHCFSKLKNVIGYANNHYYIKHTKLLHTLEICNYVNYTNNRTYLSINLCYTTDQFNKTNIARGKHDLSHLSICNRRFCTKILPKKSNVFGDLSYDDYERIEMDEAEKREEKFMENVLPKRQRFTHIHYIKLIKSHLRDKNLQLALNVLTLMKENRDKPDLYIYRLLISAFAQQGDVKQCFKLFKKLKERGFIPTPTVYSSLMHACAESKDTKTALKYLTFLREHFYVKKINLTDINYAAFIRAYNQHKQTLTAFEIADEAKDKGIYTQDIIAALFNGVINDTENGLKHCLVLWHKMKVSKVKATIFHYNLFLRAIRDTKFGDLKVNDIIVPELINTKIQFIETGKPDLLDSPPVLTISLISLLKKHNYFISNESSKQRRELDTIDKNLLLSLNLNNILQENRLLLFGGVDKLLKRMKDDDVQPDVKTITLLLDLIPSTIEAEEAFFKYIVKNKLQIDISFFNMLIKRRCLRKQYKDATEVIDKIQTYHMTPNVVTFGVLAIGCRMEKDGRELLEQLDTIHYAPNYVILGTLLFNACSTRNFSYTLFLMRYTLKNQIRPSQDMLNNLEKFDRTMLEIVRNKGKYKHKAVNKIMKNYNDFKIKYEDWKTKVQNDILKI</sequence>
<dbReference type="PANTHER" id="PTHR47447:SF24">
    <property type="entry name" value="PENTATRICOPEPTIDE REPEAT-CONTAINING PROTEIN"/>
    <property type="match status" value="1"/>
</dbReference>
<dbReference type="PROSITE" id="PS51375">
    <property type="entry name" value="PPR"/>
    <property type="match status" value="1"/>
</dbReference>
<name>A0A833W0E7_9HYME</name>
<protein>
    <recommendedName>
        <fullName evidence="5">Pentatricopeptide repeat-containing protein</fullName>
    </recommendedName>
</protein>
<dbReference type="Proteomes" id="UP000655588">
    <property type="component" value="Unassembled WGS sequence"/>
</dbReference>
<organism evidence="3 4">
    <name type="scientific">Frieseomelitta varia</name>
    <dbReference type="NCBI Taxonomy" id="561572"/>
    <lineage>
        <taxon>Eukaryota</taxon>
        <taxon>Metazoa</taxon>
        <taxon>Ecdysozoa</taxon>
        <taxon>Arthropoda</taxon>
        <taxon>Hexapoda</taxon>
        <taxon>Insecta</taxon>
        <taxon>Pterygota</taxon>
        <taxon>Neoptera</taxon>
        <taxon>Endopterygota</taxon>
        <taxon>Hymenoptera</taxon>
        <taxon>Apocrita</taxon>
        <taxon>Aculeata</taxon>
        <taxon>Apoidea</taxon>
        <taxon>Anthophila</taxon>
        <taxon>Apidae</taxon>
        <taxon>Frieseomelitta</taxon>
    </lineage>
</organism>
<dbReference type="NCBIfam" id="TIGR00756">
    <property type="entry name" value="PPR"/>
    <property type="match status" value="1"/>
</dbReference>
<dbReference type="InterPro" id="IPR011990">
    <property type="entry name" value="TPR-like_helical_dom_sf"/>
</dbReference>
<comment type="caution">
    <text evidence="3">The sequence shown here is derived from an EMBL/GenBank/DDBJ whole genome shotgun (WGS) entry which is preliminary data.</text>
</comment>
<dbReference type="AlphaFoldDB" id="A0A833W0E7"/>
<dbReference type="PANTHER" id="PTHR47447">
    <property type="entry name" value="OS03G0856100 PROTEIN"/>
    <property type="match status" value="1"/>
</dbReference>
<keyword evidence="1" id="KW-0677">Repeat</keyword>
<dbReference type="EMBL" id="WNWW01000984">
    <property type="protein sequence ID" value="KAF3420192.1"/>
    <property type="molecule type" value="Genomic_DNA"/>
</dbReference>
<evidence type="ECO:0000256" key="1">
    <source>
        <dbReference type="ARBA" id="ARBA00022737"/>
    </source>
</evidence>
<gene>
    <name evidence="3" type="ORF">E2986_05708</name>
</gene>
<dbReference type="OrthoDB" id="185373at2759"/>
<evidence type="ECO:0000313" key="4">
    <source>
        <dbReference type="Proteomes" id="UP000655588"/>
    </source>
</evidence>
<dbReference type="InterPro" id="IPR002885">
    <property type="entry name" value="PPR_rpt"/>
</dbReference>
<evidence type="ECO:0000256" key="2">
    <source>
        <dbReference type="PROSITE-ProRule" id="PRU00708"/>
    </source>
</evidence>
<dbReference type="Pfam" id="PF13812">
    <property type="entry name" value="PPR_3"/>
    <property type="match status" value="1"/>
</dbReference>
<dbReference type="Pfam" id="PF13041">
    <property type="entry name" value="PPR_2"/>
    <property type="match status" value="1"/>
</dbReference>
<reference evidence="3" key="1">
    <citation type="submission" date="2019-11" db="EMBL/GenBank/DDBJ databases">
        <title>The nuclear and mitochondrial genomes of Frieseomelitta varia - a highly eusocial stingless bee (Meliponini) with a permanently sterile worker caste.</title>
        <authorList>
            <person name="Freitas F.C.P."/>
            <person name="Lourenco A.P."/>
            <person name="Nunes F.M.F."/>
            <person name="Paschoal A.R."/>
            <person name="Abreu F.C.P."/>
            <person name="Barbin F.O."/>
            <person name="Bataglia L."/>
            <person name="Cardoso-Junior C.A.M."/>
            <person name="Cervoni M.S."/>
            <person name="Silva S.R."/>
            <person name="Dalarmi F."/>
            <person name="Del Lama M.A."/>
            <person name="Depintor T.S."/>
            <person name="Ferreira K.M."/>
            <person name="Goria P.S."/>
            <person name="Jaskot M.C."/>
            <person name="Lago D.C."/>
            <person name="Luna-Lucena D."/>
            <person name="Moda L.M."/>
            <person name="Nascimento L."/>
            <person name="Pedrino M."/>
            <person name="Rabico F.O."/>
            <person name="Sanches F.C."/>
            <person name="Santos D.E."/>
            <person name="Santos C.G."/>
            <person name="Vieira J."/>
            <person name="Lopes T.F."/>
            <person name="Barchuk A.R."/>
            <person name="Hartfelder K."/>
            <person name="Simoes Z.L.P."/>
            <person name="Bitondi M.M.G."/>
            <person name="Pinheiro D.G."/>
        </authorList>
    </citation>
    <scope>NUCLEOTIDE SEQUENCE</scope>
    <source>
        <strain evidence="3">USP_RPSP 00005682</strain>
        <tissue evidence="3">Whole individual</tissue>
    </source>
</reference>